<dbReference type="AlphaFoldDB" id="A0AAV2BEC5"/>
<evidence type="ECO:0000313" key="3">
    <source>
        <dbReference type="Proteomes" id="UP001497382"/>
    </source>
</evidence>
<keyword evidence="1" id="KW-0812">Transmembrane</keyword>
<feature type="transmembrane region" description="Helical" evidence="1">
    <location>
        <begin position="6"/>
        <end position="30"/>
    </location>
</feature>
<protein>
    <submittedName>
        <fullName evidence="2">Uncharacterized protein</fullName>
    </submittedName>
</protein>
<name>A0AAV2BEC5_9ARAC</name>
<evidence type="ECO:0000313" key="2">
    <source>
        <dbReference type="EMBL" id="CAL1294580.1"/>
    </source>
</evidence>
<keyword evidence="3" id="KW-1185">Reference proteome</keyword>
<reference evidence="2 3" key="1">
    <citation type="submission" date="2024-04" db="EMBL/GenBank/DDBJ databases">
        <authorList>
            <person name="Rising A."/>
            <person name="Reimegard J."/>
            <person name="Sonavane S."/>
            <person name="Akerstrom W."/>
            <person name="Nylinder S."/>
            <person name="Hedman E."/>
            <person name="Kallberg Y."/>
        </authorList>
    </citation>
    <scope>NUCLEOTIDE SEQUENCE [LARGE SCALE GENOMIC DNA]</scope>
</reference>
<sequence>MGSFGGSAIYIFISVFGGSTLLLFLVCFCCQRKLQARTLAMADLTNVESQQRQRALRNQRRSDTHQLIAAIITPPPDYNSVIKKDSICEPAPPTYEVAMSELRTDGHM</sequence>
<gene>
    <name evidence="2" type="ORF">LARSCL_LOCUS18790</name>
</gene>
<dbReference type="Proteomes" id="UP001497382">
    <property type="component" value="Unassembled WGS sequence"/>
</dbReference>
<organism evidence="2 3">
    <name type="scientific">Larinioides sclopetarius</name>
    <dbReference type="NCBI Taxonomy" id="280406"/>
    <lineage>
        <taxon>Eukaryota</taxon>
        <taxon>Metazoa</taxon>
        <taxon>Ecdysozoa</taxon>
        <taxon>Arthropoda</taxon>
        <taxon>Chelicerata</taxon>
        <taxon>Arachnida</taxon>
        <taxon>Araneae</taxon>
        <taxon>Araneomorphae</taxon>
        <taxon>Entelegynae</taxon>
        <taxon>Araneoidea</taxon>
        <taxon>Araneidae</taxon>
        <taxon>Larinioides</taxon>
    </lineage>
</organism>
<proteinExistence type="predicted"/>
<keyword evidence="1" id="KW-1133">Transmembrane helix</keyword>
<dbReference type="EMBL" id="CAXIEN010000349">
    <property type="protein sequence ID" value="CAL1294580.1"/>
    <property type="molecule type" value="Genomic_DNA"/>
</dbReference>
<keyword evidence="1" id="KW-0472">Membrane</keyword>
<evidence type="ECO:0000256" key="1">
    <source>
        <dbReference type="SAM" id="Phobius"/>
    </source>
</evidence>
<comment type="caution">
    <text evidence="2">The sequence shown here is derived from an EMBL/GenBank/DDBJ whole genome shotgun (WGS) entry which is preliminary data.</text>
</comment>
<accession>A0AAV2BEC5</accession>